<keyword evidence="2" id="KW-1185">Reference proteome</keyword>
<name>A0A1A9EYU1_9GAMM</name>
<dbReference type="AlphaFoldDB" id="A0A1A9EYU1"/>
<accession>A0A1A9EYU1</accession>
<dbReference type="KEGG" id="mars:A8C75_10140"/>
<reference evidence="2" key="1">
    <citation type="submission" date="2016-05" db="EMBL/GenBank/DDBJ databases">
        <authorList>
            <person name="Baek K."/>
            <person name="Yang S.-J."/>
        </authorList>
    </citation>
    <scope>NUCLEOTIDE SEQUENCE [LARGE SCALE GENOMIC DNA]</scope>
    <source>
        <strain evidence="2">ST58-10</strain>
    </source>
</reference>
<dbReference type="RefSeq" id="WP_067381570.1">
    <property type="nucleotide sequence ID" value="NZ_CP015839.1"/>
</dbReference>
<dbReference type="Proteomes" id="UP000078070">
    <property type="component" value="Chromosome"/>
</dbReference>
<organism evidence="1 2">
    <name type="scientific">Marinobacterium aestuarii</name>
    <dbReference type="NCBI Taxonomy" id="1821621"/>
    <lineage>
        <taxon>Bacteria</taxon>
        <taxon>Pseudomonadati</taxon>
        <taxon>Pseudomonadota</taxon>
        <taxon>Gammaproteobacteria</taxon>
        <taxon>Oceanospirillales</taxon>
        <taxon>Oceanospirillaceae</taxon>
        <taxon>Marinobacterium</taxon>
    </lineage>
</organism>
<reference evidence="1 2" key="2">
    <citation type="journal article" date="2018" name="Int. J. Syst. Evol. Microbiol.">
        <title>Marinobacterium aestuarii sp. nov., a benzene-degrading marine bacterium isolated from estuary sediment.</title>
        <authorList>
            <person name="Bae S.S."/>
            <person name="Jung J."/>
            <person name="Chung D."/>
            <person name="Baek K."/>
        </authorList>
    </citation>
    <scope>NUCLEOTIDE SEQUENCE [LARGE SCALE GENOMIC DNA]</scope>
    <source>
        <strain evidence="1 2">ST58-10</strain>
    </source>
</reference>
<gene>
    <name evidence="1" type="ORF">A8C75_10140</name>
</gene>
<protein>
    <submittedName>
        <fullName evidence="1">Uncharacterized protein</fullName>
    </submittedName>
</protein>
<dbReference type="OrthoDB" id="7063776at2"/>
<dbReference type="EMBL" id="CP015839">
    <property type="protein sequence ID" value="ANG62808.1"/>
    <property type="molecule type" value="Genomic_DNA"/>
</dbReference>
<proteinExistence type="predicted"/>
<evidence type="ECO:0000313" key="2">
    <source>
        <dbReference type="Proteomes" id="UP000078070"/>
    </source>
</evidence>
<sequence length="127" mass="14488">MAGNQLFQEQLRLHSPHTYNALTKLVMAMAAVTKNSGKKTFFGRDKGQQSYSKFLGMLQVTLQSMVLDRVIQESTSSDQVINELLDKIRKFELAHPNWQDAYSFASYFFKENHSEAVAVVERLRGTP</sequence>
<evidence type="ECO:0000313" key="1">
    <source>
        <dbReference type="EMBL" id="ANG62808.1"/>
    </source>
</evidence>